<organism evidence="2">
    <name type="scientific">Trepomonas sp. PC1</name>
    <dbReference type="NCBI Taxonomy" id="1076344"/>
    <lineage>
        <taxon>Eukaryota</taxon>
        <taxon>Metamonada</taxon>
        <taxon>Diplomonadida</taxon>
        <taxon>Hexamitidae</taxon>
        <taxon>Hexamitinae</taxon>
        <taxon>Trepomonas</taxon>
    </lineage>
</organism>
<accession>A0A146K3Y9</accession>
<evidence type="ECO:0000313" key="2">
    <source>
        <dbReference type="EMBL" id="JAP90229.1"/>
    </source>
</evidence>
<protein>
    <submittedName>
        <fullName evidence="2">Uncharacterized protein</fullName>
    </submittedName>
</protein>
<evidence type="ECO:0000256" key="1">
    <source>
        <dbReference type="SAM" id="MobiDB-lite"/>
    </source>
</evidence>
<dbReference type="AlphaFoldDB" id="A0A146K3Y9"/>
<feature type="region of interest" description="Disordered" evidence="1">
    <location>
        <begin position="332"/>
        <end position="399"/>
    </location>
</feature>
<feature type="compositionally biased region" description="Polar residues" evidence="1">
    <location>
        <begin position="347"/>
        <end position="368"/>
    </location>
</feature>
<feature type="compositionally biased region" description="Basic and acidic residues" evidence="1">
    <location>
        <begin position="332"/>
        <end position="345"/>
    </location>
</feature>
<sequence length="745" mass="86727">QKSHFAEQISNQSKELRDLRSQHVNQPAAGLEFQPNPQFMGLTSVDQNPILTGQVIAHLVQTDNDFTRNMRKEKEEQKVRLDQNEVSLPQQQKLVPTAINSSHRQLQEIAAKSDVKMVDKPIPEFLTKEKLLETQNSSIKLHQKKKVVPLSEMQASEADKQKVQQVKQKVWGDQVKYAQEVDQGQVKQILDQQYMNQLQDQIEAKQWAGQKRPSYEEMKLTQLEEEAQAKQNDQKRRKKHSNQDIDIGQLQKIAKQPTVKDEKPWQHNMAPEGYVAHKEAKVEVQKEESQKFNLYDDDSDDILAGLSAQPQPITGTFAYQQQSATVEQLVNKDEKEARDTWDPNKLKQLSKNQPSKLMTKGQNAFQKSQNDESTEDNRQSVVSGVTPFRPLGYDKGHSRESYAGSVLNIQEGGQVSTRVSMMDDFKDEHFAVVDIPEGKSVQNLVEYNKKAEFEARKQKEIEQLKQQLKSNQSQDFYDPTDHCEFNDQQSEEEFSVLNWDSVHTADFEHSDLLEQQEKTQMNEEEEEMELDQNEEEEEYEFEMMEDIEYDEKNCFYCKFRADLQKQKQMMEHGQKVENMITIPKYGSPFDQMEIHKICKRFVEGQGIHQLDDIMDVPVDIPELFFVHVVEEHIEWFYRFTEEEQALQEGSKYTKLINQLERQKATVVGNTRPAAFKASKFNFSQIKETNSKKIPMQKGNLYQQVVKKDLRAKSLRDEWAYSGMNSEHQSKHLHKIIKGLQEKGKM</sequence>
<proteinExistence type="predicted"/>
<feature type="non-terminal residue" evidence="2">
    <location>
        <position position="1"/>
    </location>
</feature>
<reference evidence="2" key="1">
    <citation type="submission" date="2015-07" db="EMBL/GenBank/DDBJ databases">
        <title>Adaptation to a free-living lifestyle via gene acquisitions in the diplomonad Trepomonas sp. PC1.</title>
        <authorList>
            <person name="Xu F."/>
            <person name="Jerlstrom-Hultqvist J."/>
            <person name="Kolisko M."/>
            <person name="Simpson A.G.B."/>
            <person name="Roger A.J."/>
            <person name="Svard S.G."/>
            <person name="Andersson J.O."/>
        </authorList>
    </citation>
    <scope>NUCLEOTIDE SEQUENCE</scope>
    <source>
        <strain evidence="2">PC1</strain>
    </source>
</reference>
<gene>
    <name evidence="2" type="ORF">TPC1_30276</name>
</gene>
<dbReference type="EMBL" id="GDID01006377">
    <property type="protein sequence ID" value="JAP90229.1"/>
    <property type="molecule type" value="Transcribed_RNA"/>
</dbReference>
<feature type="region of interest" description="Disordered" evidence="1">
    <location>
        <begin position="1"/>
        <end position="21"/>
    </location>
</feature>
<name>A0A146K3Y9_9EUKA</name>
<feature type="region of interest" description="Disordered" evidence="1">
    <location>
        <begin position="226"/>
        <end position="268"/>
    </location>
</feature>